<dbReference type="PANTHER" id="PTHR33529:SF2">
    <property type="entry name" value="LIPOPOLYSACCHARIDE EXPORT SYSTEM PERMEASE PROTEIN LPTG"/>
    <property type="match status" value="1"/>
</dbReference>
<dbReference type="EMBL" id="QFYR01000002">
    <property type="protein sequence ID" value="RAK52792.1"/>
    <property type="molecule type" value="Genomic_DNA"/>
</dbReference>
<dbReference type="RefSeq" id="WP_111515077.1">
    <property type="nucleotide sequence ID" value="NZ_QFYR01000002.1"/>
</dbReference>
<evidence type="ECO:0000313" key="8">
    <source>
        <dbReference type="Proteomes" id="UP000249725"/>
    </source>
</evidence>
<dbReference type="PANTHER" id="PTHR33529">
    <property type="entry name" value="SLR0882 PROTEIN-RELATED"/>
    <property type="match status" value="1"/>
</dbReference>
<keyword evidence="8" id="KW-1185">Reference proteome</keyword>
<comment type="caution">
    <text evidence="7">The sequence shown here is derived from an EMBL/GenBank/DDBJ whole genome shotgun (WGS) entry which is preliminary data.</text>
</comment>
<dbReference type="OrthoDB" id="8434951at2"/>
<evidence type="ECO:0000256" key="2">
    <source>
        <dbReference type="ARBA" id="ARBA00022475"/>
    </source>
</evidence>
<proteinExistence type="predicted"/>
<organism evidence="7 8">
    <name type="scientific">Phenylobacterium deserti</name>
    <dbReference type="NCBI Taxonomy" id="1914756"/>
    <lineage>
        <taxon>Bacteria</taxon>
        <taxon>Pseudomonadati</taxon>
        <taxon>Pseudomonadota</taxon>
        <taxon>Alphaproteobacteria</taxon>
        <taxon>Caulobacterales</taxon>
        <taxon>Caulobacteraceae</taxon>
        <taxon>Phenylobacterium</taxon>
    </lineage>
</organism>
<evidence type="ECO:0000256" key="5">
    <source>
        <dbReference type="ARBA" id="ARBA00023136"/>
    </source>
</evidence>
<reference evidence="8" key="1">
    <citation type="submission" date="2018-05" db="EMBL/GenBank/DDBJ databases">
        <authorList>
            <person name="Li X."/>
        </authorList>
    </citation>
    <scope>NUCLEOTIDE SEQUENCE [LARGE SCALE GENOMIC DNA]</scope>
    <source>
        <strain evidence="8">YIM 73061</strain>
    </source>
</reference>
<feature type="transmembrane region" description="Helical" evidence="6">
    <location>
        <begin position="59"/>
        <end position="77"/>
    </location>
</feature>
<evidence type="ECO:0000256" key="4">
    <source>
        <dbReference type="ARBA" id="ARBA00022989"/>
    </source>
</evidence>
<keyword evidence="2" id="KW-1003">Cell membrane</keyword>
<dbReference type="AlphaFoldDB" id="A0A328ADF3"/>
<keyword evidence="4 6" id="KW-1133">Transmembrane helix</keyword>
<dbReference type="Proteomes" id="UP000249725">
    <property type="component" value="Unassembled WGS sequence"/>
</dbReference>
<evidence type="ECO:0000256" key="3">
    <source>
        <dbReference type="ARBA" id="ARBA00022692"/>
    </source>
</evidence>
<dbReference type="GO" id="GO:0043190">
    <property type="term" value="C:ATP-binding cassette (ABC) transporter complex"/>
    <property type="evidence" value="ECO:0007669"/>
    <property type="project" value="TreeGrafter"/>
</dbReference>
<feature type="transmembrane region" description="Helical" evidence="6">
    <location>
        <begin position="299"/>
        <end position="320"/>
    </location>
</feature>
<keyword evidence="5 6" id="KW-0472">Membrane</keyword>
<dbReference type="GO" id="GO:0015920">
    <property type="term" value="P:lipopolysaccharide transport"/>
    <property type="evidence" value="ECO:0007669"/>
    <property type="project" value="TreeGrafter"/>
</dbReference>
<keyword evidence="3 6" id="KW-0812">Transmembrane</keyword>
<feature type="transmembrane region" description="Helical" evidence="6">
    <location>
        <begin position="326"/>
        <end position="350"/>
    </location>
</feature>
<gene>
    <name evidence="7" type="ORF">DJ018_11445</name>
</gene>
<dbReference type="InterPro" id="IPR005495">
    <property type="entry name" value="LptG/LptF_permease"/>
</dbReference>
<feature type="transmembrane region" description="Helical" evidence="6">
    <location>
        <begin position="12"/>
        <end position="29"/>
    </location>
</feature>
<accession>A0A328ADF3</accession>
<sequence>MIIQRHVTKILATRVLAALVILVSILQILDLLDATTDILERKLGAGGVVYYALLRTPTLIQQVAPLAMLAGALFAFTQMARENAVVALRSTGMSVYRLVTIALPVALGVAALHLACAQWLSPRADAALDAWWARGAPEAEDKAPEPRSFRVGTDVVVATPGDTAGRRLVDLSLYRRDGQGRLVERVRAPAAAWQGGGWRLERPAIETVGPNGVQQASAAQMDWTQGPRPADVRALFGDPQDLAPASAARALAGGAAVRPPSFYEAALQRGWAAPLGAVVMLLLAAPVLLVNFRSGGGRTVVGCLAAGLLFMVVDGVFTAMAQSGVLPAALGAWSGAAIFAFAAAGALVHLEG</sequence>
<evidence type="ECO:0000256" key="1">
    <source>
        <dbReference type="ARBA" id="ARBA00004651"/>
    </source>
</evidence>
<feature type="transmembrane region" description="Helical" evidence="6">
    <location>
        <begin position="271"/>
        <end position="292"/>
    </location>
</feature>
<comment type="subcellular location">
    <subcellularLocation>
        <location evidence="1">Cell membrane</location>
        <topology evidence="1">Multi-pass membrane protein</topology>
    </subcellularLocation>
</comment>
<feature type="transmembrane region" description="Helical" evidence="6">
    <location>
        <begin position="98"/>
        <end position="120"/>
    </location>
</feature>
<name>A0A328ADF3_9CAUL</name>
<dbReference type="Pfam" id="PF03739">
    <property type="entry name" value="LptF_LptG"/>
    <property type="match status" value="1"/>
</dbReference>
<evidence type="ECO:0000256" key="6">
    <source>
        <dbReference type="SAM" id="Phobius"/>
    </source>
</evidence>
<evidence type="ECO:0000313" key="7">
    <source>
        <dbReference type="EMBL" id="RAK52792.1"/>
    </source>
</evidence>
<protein>
    <submittedName>
        <fullName evidence="7">Permease</fullName>
    </submittedName>
</protein>